<comment type="similarity">
    <text evidence="4">Belongs to the Orn/Lys/Arg decarboxylase class-II family. SpeA subfamily.</text>
</comment>
<dbReference type="InterPro" id="IPR000183">
    <property type="entry name" value="Orn/DAP/Arg_de-COase"/>
</dbReference>
<dbReference type="InterPro" id="IPR009006">
    <property type="entry name" value="Ala_racemase/Decarboxylase_C"/>
</dbReference>
<keyword evidence="8" id="KW-0460">Magnesium</keyword>
<dbReference type="Gene3D" id="3.20.20.10">
    <property type="entry name" value="Alanine racemase"/>
    <property type="match status" value="1"/>
</dbReference>
<keyword evidence="9 14" id="KW-0663">Pyridoxal phosphate</keyword>
<feature type="domain" description="Arginine decarboxylase helical bundle" evidence="17">
    <location>
        <begin position="377"/>
        <end position="453"/>
    </location>
</feature>
<organism evidence="19 20">
    <name type="scientific">Desulfobulbus propionicus (strain ATCC 33891 / DSM 2032 / VKM B-1956 / 1pr3)</name>
    <dbReference type="NCBI Taxonomy" id="577650"/>
    <lineage>
        <taxon>Bacteria</taxon>
        <taxon>Pseudomonadati</taxon>
        <taxon>Thermodesulfobacteriota</taxon>
        <taxon>Desulfobulbia</taxon>
        <taxon>Desulfobulbales</taxon>
        <taxon>Desulfobulbaceae</taxon>
        <taxon>Desulfobulbus</taxon>
    </lineage>
</organism>
<dbReference type="Pfam" id="PF02784">
    <property type="entry name" value="Orn_Arg_deC_N"/>
    <property type="match status" value="1"/>
</dbReference>
<evidence type="ECO:0000256" key="10">
    <source>
        <dbReference type="ARBA" id="ARBA00023066"/>
    </source>
</evidence>
<feature type="domain" description="Arginine decarboxylase C-terminal helical" evidence="18">
    <location>
        <begin position="583"/>
        <end position="636"/>
    </location>
</feature>
<accession>A0A7U3YIY0</accession>
<dbReference type="Pfam" id="PF17810">
    <property type="entry name" value="Arg_decarb_HB"/>
    <property type="match status" value="1"/>
</dbReference>
<dbReference type="Pfam" id="PF17944">
    <property type="entry name" value="Arg_decarbox_C"/>
    <property type="match status" value="1"/>
</dbReference>
<dbReference type="PANTHER" id="PTHR43295">
    <property type="entry name" value="ARGININE DECARBOXYLASE"/>
    <property type="match status" value="1"/>
</dbReference>
<evidence type="ECO:0000313" key="20">
    <source>
        <dbReference type="Proteomes" id="UP000006365"/>
    </source>
</evidence>
<dbReference type="Gene3D" id="2.40.37.10">
    <property type="entry name" value="Lyase, Ornithine Decarboxylase, Chain A, domain 1"/>
    <property type="match status" value="1"/>
</dbReference>
<evidence type="ECO:0000259" key="16">
    <source>
        <dbReference type="Pfam" id="PF02784"/>
    </source>
</evidence>
<evidence type="ECO:0000256" key="14">
    <source>
        <dbReference type="PIRSR" id="PIRSR001336-50"/>
    </source>
</evidence>
<evidence type="ECO:0000313" key="19">
    <source>
        <dbReference type="EMBL" id="ADW16260.1"/>
    </source>
</evidence>
<sequence length="638" mass="72135">MVNYTMERWNINKSSDLYGVTEWGGGYFFAAENGDMMVMPEPGAVDRAVSIAEISKGIRERGFDMPVLLRIENILDAQITSLNETFRSAMEELGYKGTFMGAYPIKVNQQQQVVEKIAQFGSRYHHGLEAGSKAELIAAMGMMRDKKAALICNGYKDEEFIDLGLYATKIGFTCILVVEMPDELPLIIERSKALNAKPILGIRIKLSAQAGGHWSESGGERSIFGLNTSQIIQAVDLLASAGMLDCLKLVHYHLGSQISNIREIRTAVNEACRVYAGLVKEGAQVQYLDLGGGLAVDYDGSQSNFLSSRNYTLKEYCTDIIEAVMTSLEEDQIPHPVIVTESGRALVAYYSILLFNILDVTQFHAEPLPAKLPEGCPPQLEYMHQALKDLTIRNIQEVLNDVIFYRDETRRMFQHGKISLRERSLAEQLFWTTINEINRLAKELKNPSAELIDLDRVLSDFYYCNFSVFQSLPDSWAIGQLFPIMPIHRLDEEPTRKGILADITCDCDGKIDQFIDKRGVKRYLPLHELKPYEEYILGVFLVGAYQETLGDLHNLLGDTNVVTIRIQDKGEFEFVSEQEGDTVAEVLSYVQYDPKRLFVRFRETAEQAVRSGRISAQERREIVEAYEAGLRGYTYFER</sequence>
<keyword evidence="11" id="KW-0620">Polyamine biosynthesis</keyword>
<evidence type="ECO:0000256" key="1">
    <source>
        <dbReference type="ARBA" id="ARBA00001933"/>
    </source>
</evidence>
<proteinExistence type="inferred from homology"/>
<dbReference type="GO" id="GO:0008792">
    <property type="term" value="F:arginine decarboxylase activity"/>
    <property type="evidence" value="ECO:0007669"/>
    <property type="project" value="UniProtKB-UniRule"/>
</dbReference>
<evidence type="ECO:0000256" key="8">
    <source>
        <dbReference type="ARBA" id="ARBA00022842"/>
    </source>
</evidence>
<dbReference type="InterPro" id="IPR029066">
    <property type="entry name" value="PLP-binding_barrel"/>
</dbReference>
<dbReference type="EC" id="4.1.1.19" evidence="5 13"/>
<dbReference type="PANTHER" id="PTHR43295:SF9">
    <property type="entry name" value="BIOSYNTHETIC ARGININE DECARBOXYLASE"/>
    <property type="match status" value="1"/>
</dbReference>
<gene>
    <name evidence="19" type="ordered locus">Despr_0066</name>
</gene>
<dbReference type="PIRSF" id="PIRSF001336">
    <property type="entry name" value="Arg_decrbxlase"/>
    <property type="match status" value="1"/>
</dbReference>
<evidence type="ECO:0000259" key="17">
    <source>
        <dbReference type="Pfam" id="PF17810"/>
    </source>
</evidence>
<dbReference type="InterPro" id="IPR041128">
    <property type="entry name" value="Arg_decarbox_C"/>
</dbReference>
<feature type="active site" description="Proton donor" evidence="15">
    <location>
        <position position="505"/>
    </location>
</feature>
<feature type="domain" description="Orn/DAP/Arg decarboxylase 2 N-terminal" evidence="16">
    <location>
        <begin position="81"/>
        <end position="348"/>
    </location>
</feature>
<keyword evidence="12 19" id="KW-0456">Lyase</keyword>
<name>A0A7U3YIY0_DESPD</name>
<dbReference type="EMBL" id="CP002364">
    <property type="protein sequence ID" value="ADW16260.1"/>
    <property type="molecule type" value="Genomic_DNA"/>
</dbReference>
<keyword evidence="20" id="KW-1185">Reference proteome</keyword>
<keyword evidence="10" id="KW-0745">Spermidine biosynthesis</keyword>
<evidence type="ECO:0000256" key="6">
    <source>
        <dbReference type="ARBA" id="ARBA00022723"/>
    </source>
</evidence>
<feature type="modified residue" description="N6-(pyridoxal phosphate)lysine" evidence="14">
    <location>
        <position position="106"/>
    </location>
</feature>
<dbReference type="NCBIfam" id="NF003763">
    <property type="entry name" value="PRK05354.1"/>
    <property type="match status" value="1"/>
</dbReference>
<evidence type="ECO:0000256" key="12">
    <source>
        <dbReference type="ARBA" id="ARBA00023239"/>
    </source>
</evidence>
<dbReference type="InterPro" id="IPR022644">
    <property type="entry name" value="De-COase2_N"/>
</dbReference>
<dbReference type="KEGG" id="dpr:Despr_0066"/>
<comment type="function">
    <text evidence="3">Catalyzes the biosynthesis of agmatine from arginine.</text>
</comment>
<evidence type="ECO:0000256" key="5">
    <source>
        <dbReference type="ARBA" id="ARBA00012426"/>
    </source>
</evidence>
<evidence type="ECO:0000259" key="18">
    <source>
        <dbReference type="Pfam" id="PF17944"/>
    </source>
</evidence>
<dbReference type="SUPFAM" id="SSF50621">
    <property type="entry name" value="Alanine racemase C-terminal domain-like"/>
    <property type="match status" value="1"/>
</dbReference>
<evidence type="ECO:0000256" key="2">
    <source>
        <dbReference type="ARBA" id="ARBA00001946"/>
    </source>
</evidence>
<dbReference type="InterPro" id="IPR022653">
    <property type="entry name" value="De-COase2_pyr-phos_BS"/>
</dbReference>
<dbReference type="NCBIfam" id="TIGR01273">
    <property type="entry name" value="speA"/>
    <property type="match status" value="1"/>
</dbReference>
<reference evidence="19 20" key="1">
    <citation type="journal article" date="2011" name="Stand. Genomic Sci.">
        <title>Complete genome sequence of Desulfobulbus propionicus type strain (1pr3).</title>
        <authorList>
            <person name="Pagani I."/>
            <person name="Lapidus A."/>
            <person name="Nolan M."/>
            <person name="Lucas S."/>
            <person name="Hammon N."/>
            <person name="Deshpande S."/>
            <person name="Cheng J.F."/>
            <person name="Chertkov O."/>
            <person name="Davenport K."/>
            <person name="Tapia R."/>
            <person name="Han C."/>
            <person name="Goodwin L."/>
            <person name="Pitluck S."/>
            <person name="Liolios K."/>
            <person name="Mavromatis K."/>
            <person name="Ivanova N."/>
            <person name="Mikhailova N."/>
            <person name="Pati A."/>
            <person name="Chen A."/>
            <person name="Palaniappan K."/>
            <person name="Land M."/>
            <person name="Hauser L."/>
            <person name="Chang Y.J."/>
            <person name="Jeffries C.D."/>
            <person name="Detter J.C."/>
            <person name="Brambilla E."/>
            <person name="Kannan K.P."/>
            <person name="Djao O.D."/>
            <person name="Rohde M."/>
            <person name="Pukall R."/>
            <person name="Spring S."/>
            <person name="Goker M."/>
            <person name="Sikorski J."/>
            <person name="Woyke T."/>
            <person name="Bristow J."/>
            <person name="Eisen J.A."/>
            <person name="Markowitz V."/>
            <person name="Hugenholtz P."/>
            <person name="Kyrpides N.C."/>
            <person name="Klenk H.P."/>
        </authorList>
    </citation>
    <scope>NUCLEOTIDE SEQUENCE [LARGE SCALE GENOMIC DNA]</scope>
    <source>
        <strain evidence="20">ATCC 33891 / DSM 2032 / 1pr3</strain>
    </source>
</reference>
<comment type="cofactor">
    <cofactor evidence="1 14">
        <name>pyridoxal 5'-phosphate</name>
        <dbReference type="ChEBI" id="CHEBI:597326"/>
    </cofactor>
</comment>
<keyword evidence="6" id="KW-0479">Metal-binding</keyword>
<keyword evidence="7" id="KW-0210">Decarboxylase</keyword>
<dbReference type="PRINTS" id="PR01179">
    <property type="entry name" value="ODADCRBXLASE"/>
</dbReference>
<dbReference type="CDD" id="cd06830">
    <property type="entry name" value="PLPDE_III_ADC"/>
    <property type="match status" value="1"/>
</dbReference>
<evidence type="ECO:0000256" key="15">
    <source>
        <dbReference type="PIRSR" id="PIRSR600183-50"/>
    </source>
</evidence>
<comment type="cofactor">
    <cofactor evidence="2">
        <name>Mg(2+)</name>
        <dbReference type="ChEBI" id="CHEBI:18420"/>
    </cofactor>
</comment>
<dbReference type="GO" id="GO:0008295">
    <property type="term" value="P:spermidine biosynthetic process"/>
    <property type="evidence" value="ECO:0007669"/>
    <property type="project" value="UniProtKB-UniRule"/>
</dbReference>
<dbReference type="AlphaFoldDB" id="A0A7U3YIY0"/>
<evidence type="ECO:0000256" key="13">
    <source>
        <dbReference type="NCBIfam" id="TIGR01273"/>
    </source>
</evidence>
<dbReference type="InterPro" id="IPR040634">
    <property type="entry name" value="Arg_decarb_HB"/>
</dbReference>
<dbReference type="Gene3D" id="1.10.287.3440">
    <property type="match status" value="1"/>
</dbReference>
<dbReference type="PRINTS" id="PR01180">
    <property type="entry name" value="ARGDCRBXLASE"/>
</dbReference>
<evidence type="ECO:0000256" key="11">
    <source>
        <dbReference type="ARBA" id="ARBA00023115"/>
    </source>
</evidence>
<evidence type="ECO:0000256" key="4">
    <source>
        <dbReference type="ARBA" id="ARBA00008357"/>
    </source>
</evidence>
<dbReference type="Gene3D" id="1.20.58.930">
    <property type="match status" value="1"/>
</dbReference>
<dbReference type="GO" id="GO:0046872">
    <property type="term" value="F:metal ion binding"/>
    <property type="evidence" value="ECO:0007669"/>
    <property type="project" value="UniProtKB-KW"/>
</dbReference>
<protein>
    <recommendedName>
        <fullName evidence="5 13">Arginine decarboxylase</fullName>
        <ecNumber evidence="5 13">4.1.1.19</ecNumber>
    </recommendedName>
</protein>
<dbReference type="GO" id="GO:0006527">
    <property type="term" value="P:L-arginine catabolic process"/>
    <property type="evidence" value="ECO:0007669"/>
    <property type="project" value="InterPro"/>
</dbReference>
<dbReference type="Proteomes" id="UP000006365">
    <property type="component" value="Chromosome"/>
</dbReference>
<dbReference type="SUPFAM" id="SSF51419">
    <property type="entry name" value="PLP-binding barrel"/>
    <property type="match status" value="1"/>
</dbReference>
<dbReference type="InterPro" id="IPR002985">
    <property type="entry name" value="Arg_decrbxlase"/>
</dbReference>
<dbReference type="PROSITE" id="PS00878">
    <property type="entry name" value="ODR_DC_2_1"/>
    <property type="match status" value="1"/>
</dbReference>
<evidence type="ECO:0000256" key="7">
    <source>
        <dbReference type="ARBA" id="ARBA00022793"/>
    </source>
</evidence>
<evidence type="ECO:0000256" key="3">
    <source>
        <dbReference type="ARBA" id="ARBA00002257"/>
    </source>
</evidence>
<evidence type="ECO:0000256" key="9">
    <source>
        <dbReference type="ARBA" id="ARBA00022898"/>
    </source>
</evidence>